<dbReference type="FunFam" id="2.60.40.10:FF:000142">
    <property type="entry name" value="V-set domain-containing T-cell activation inhibitor 1"/>
    <property type="match status" value="1"/>
</dbReference>
<keyword evidence="8" id="KW-1015">Disulfide bond</keyword>
<feature type="signal peptide" evidence="12">
    <location>
        <begin position="1"/>
        <end position="19"/>
    </location>
</feature>
<proteinExistence type="predicted"/>
<dbReference type="InterPro" id="IPR013783">
    <property type="entry name" value="Ig-like_fold"/>
</dbReference>
<keyword evidence="7" id="KW-0472">Membrane</keyword>
<dbReference type="SUPFAM" id="SSF52540">
    <property type="entry name" value="P-loop containing nucleoside triphosphate hydrolases"/>
    <property type="match status" value="1"/>
</dbReference>
<feature type="domain" description="Ig-like" evidence="13">
    <location>
        <begin position="35"/>
        <end position="124"/>
    </location>
</feature>
<accession>A0AAV6H713</accession>
<dbReference type="GO" id="GO:1903037">
    <property type="term" value="P:regulation of leukocyte cell-cell adhesion"/>
    <property type="evidence" value="ECO:0007669"/>
    <property type="project" value="UniProtKB-ARBA"/>
</dbReference>
<dbReference type="PANTHER" id="PTHR45690">
    <property type="entry name" value="NACHT, LRR AND PYD DOMAINS-CONTAINING PROTEIN 12"/>
    <property type="match status" value="1"/>
</dbReference>
<evidence type="ECO:0000313" key="15">
    <source>
        <dbReference type="EMBL" id="KAG5282960.1"/>
    </source>
</evidence>
<dbReference type="Pfam" id="PF17776">
    <property type="entry name" value="NLRC4_HD2"/>
    <property type="match status" value="1"/>
</dbReference>
<protein>
    <submittedName>
        <fullName evidence="15">Uncharacterized protein</fullName>
    </submittedName>
</protein>
<dbReference type="Gene3D" id="3.40.50.300">
    <property type="entry name" value="P-loop containing nucleotide triphosphate hydrolases"/>
    <property type="match status" value="1"/>
</dbReference>
<dbReference type="SUPFAM" id="SSF48726">
    <property type="entry name" value="Immunoglobulin"/>
    <property type="match status" value="2"/>
</dbReference>
<evidence type="ECO:0000259" key="13">
    <source>
        <dbReference type="PROSITE" id="PS50835"/>
    </source>
</evidence>
<organism evidence="15 16">
    <name type="scientific">Alosa alosa</name>
    <name type="common">allis shad</name>
    <dbReference type="NCBI Taxonomy" id="278164"/>
    <lineage>
        <taxon>Eukaryota</taxon>
        <taxon>Metazoa</taxon>
        <taxon>Chordata</taxon>
        <taxon>Craniata</taxon>
        <taxon>Vertebrata</taxon>
        <taxon>Euteleostomi</taxon>
        <taxon>Actinopterygii</taxon>
        <taxon>Neopterygii</taxon>
        <taxon>Teleostei</taxon>
        <taxon>Clupei</taxon>
        <taxon>Clupeiformes</taxon>
        <taxon>Clupeoidei</taxon>
        <taxon>Clupeidae</taxon>
        <taxon>Alosa</taxon>
    </lineage>
</organism>
<evidence type="ECO:0000256" key="4">
    <source>
        <dbReference type="ARBA" id="ARBA00022729"/>
    </source>
</evidence>
<dbReference type="AlphaFoldDB" id="A0AAV6H713"/>
<dbReference type="Gene3D" id="2.60.40.10">
    <property type="entry name" value="Immunoglobulins"/>
    <property type="match status" value="2"/>
</dbReference>
<dbReference type="GO" id="GO:0016020">
    <property type="term" value="C:membrane"/>
    <property type="evidence" value="ECO:0007669"/>
    <property type="project" value="UniProtKB-SubCell"/>
</dbReference>
<evidence type="ECO:0000256" key="2">
    <source>
        <dbReference type="ARBA" id="ARBA00004496"/>
    </source>
</evidence>
<evidence type="ECO:0000256" key="3">
    <source>
        <dbReference type="ARBA" id="ARBA00022490"/>
    </source>
</evidence>
<keyword evidence="5" id="KW-0677">Repeat</keyword>
<comment type="caution">
    <text evidence="15">The sequence shown here is derived from an EMBL/GenBank/DDBJ whole genome shotgun (WGS) entry which is preliminary data.</text>
</comment>
<evidence type="ECO:0000259" key="14">
    <source>
        <dbReference type="PROSITE" id="PS50837"/>
    </source>
</evidence>
<evidence type="ECO:0000256" key="12">
    <source>
        <dbReference type="SAM" id="SignalP"/>
    </source>
</evidence>
<dbReference type="InterPro" id="IPR036179">
    <property type="entry name" value="Ig-like_dom_sf"/>
</dbReference>
<dbReference type="PROSITE" id="PS50835">
    <property type="entry name" value="IG_LIKE"/>
    <property type="match status" value="2"/>
</dbReference>
<reference evidence="15" key="1">
    <citation type="submission" date="2020-10" db="EMBL/GenBank/DDBJ databases">
        <title>Chromosome-scale genome assembly of the Allis shad, Alosa alosa.</title>
        <authorList>
            <person name="Margot Z."/>
            <person name="Christophe K."/>
            <person name="Cabau C."/>
            <person name="Louis A."/>
            <person name="Berthelot C."/>
            <person name="Parey E."/>
            <person name="Roest Crollius H."/>
            <person name="Montfort J."/>
            <person name="Robinson-Rechavi M."/>
            <person name="Bucao C."/>
            <person name="Bouchez O."/>
            <person name="Gislard M."/>
            <person name="Lluch J."/>
            <person name="Milhes M."/>
            <person name="Lampietro C."/>
            <person name="Lopez Roques C."/>
            <person name="Donnadieu C."/>
            <person name="Braasch I."/>
            <person name="Desvignes T."/>
            <person name="Postlethwait J."/>
            <person name="Bobe J."/>
            <person name="Guiguen Y."/>
        </authorList>
    </citation>
    <scope>NUCLEOTIDE SEQUENCE</scope>
    <source>
        <strain evidence="15">M-15738</strain>
        <tissue evidence="15">Blood</tissue>
    </source>
</reference>
<dbReference type="PROSITE" id="PS50837">
    <property type="entry name" value="NACHT"/>
    <property type="match status" value="1"/>
</dbReference>
<dbReference type="GO" id="GO:0050863">
    <property type="term" value="P:regulation of T cell activation"/>
    <property type="evidence" value="ECO:0007669"/>
    <property type="project" value="UniProtKB-ARBA"/>
</dbReference>
<feature type="domain" description="Ig-like" evidence="13">
    <location>
        <begin position="126"/>
        <end position="222"/>
    </location>
</feature>
<dbReference type="InterPro" id="IPR013106">
    <property type="entry name" value="Ig_V-set"/>
</dbReference>
<dbReference type="InterPro" id="IPR041267">
    <property type="entry name" value="NLRP_HD2"/>
</dbReference>
<name>A0AAV6H713_9TELE</name>
<keyword evidence="10" id="KW-0395">Inflammatory response</keyword>
<dbReference type="Pfam" id="PF22705">
    <property type="entry name" value="C2-set_3"/>
    <property type="match status" value="1"/>
</dbReference>
<keyword evidence="11" id="KW-0393">Immunoglobulin domain</keyword>
<evidence type="ECO:0000313" key="16">
    <source>
        <dbReference type="Proteomes" id="UP000823561"/>
    </source>
</evidence>
<sequence length="811" mass="92151">MSVMLVSLLLCSITSTTLQSFEVVGPDGPVVGVVGEDLILPCSLKPTTSAVDKEVVWLIGGDIVHHYKHHKDWTDHKIPAYRGRTSLFREELHRGNLSLKLRALRLSDANTYRCYIADQTGTYEAPVELVVEAAGSTPLISTVSWGNGSVRLDCESTGWSAESQVVWLTCEGRTLPAEPTMQRFPEGLKVKSAVTVREGEGSRFLCRVTSPRQTREMEVEVSRLLFACSRHHWALTAPILLFLSVCWILFYHYGGIHLYKQWVISKFSWAHDYSPLTGKDSKIYTDPLIIRRPRGTDRGTVSIKDYNNITLDQLFSPDPGQSPPSVVILQGHSGYSKSTTARKIICDWASRKRYAKEFKLVVLLTCKELNMEAQGEWRSLLELITLSSRWSFRHVIEGVLKDAPHKVLFIIDGFDELRLSAEQPSSHLPSQPFSRAPPADILYALLGGRILPESFLLVTTNHKASKKLSKLLNQREQRFTEIQGFSERMVKEYFHVFFENKERAKEAYQYVCENNFLFSSCSIPMRCWMICSILRESPEVKQMELENRTLIFLLFVLIVLKNTSMAKSEAPKMLAKLAKERTCKKEFLFEKESVSGLDKISLLQGSSARQYCFVHQTIQEFFSALYFITLESTKMEIEVKTLLDSVKGPSADTNIHLWPVIRFLFGFSNPNVWKKSVSLLASHNSSSSSGNTPSPTLLQDLLKEWILEEADKFILKAVSFFLHCLYELHDDAFVKKVMEKWRKVDFASVVLKKIDCSVLRYCLQCRPAIARLNLSNCNLTAEKLKLLAPALSQLTCEELCGKQPVFRSDYT</sequence>
<evidence type="ECO:0000256" key="6">
    <source>
        <dbReference type="ARBA" id="ARBA00022843"/>
    </source>
</evidence>
<dbReference type="EMBL" id="JADWDJ010000003">
    <property type="protein sequence ID" value="KAG5282960.1"/>
    <property type="molecule type" value="Genomic_DNA"/>
</dbReference>
<dbReference type="InterPro" id="IPR003599">
    <property type="entry name" value="Ig_sub"/>
</dbReference>
<gene>
    <name evidence="15" type="ORF">AALO_G00036670</name>
</gene>
<evidence type="ECO:0000256" key="1">
    <source>
        <dbReference type="ARBA" id="ARBA00004370"/>
    </source>
</evidence>
<keyword evidence="6" id="KW-0832">Ubl conjugation</keyword>
<keyword evidence="3" id="KW-0963">Cytoplasm</keyword>
<evidence type="ECO:0000256" key="11">
    <source>
        <dbReference type="ARBA" id="ARBA00023319"/>
    </source>
</evidence>
<dbReference type="Pfam" id="PF05729">
    <property type="entry name" value="NACHT"/>
    <property type="match status" value="1"/>
</dbReference>
<dbReference type="InterPro" id="IPR027417">
    <property type="entry name" value="P-loop_NTPase"/>
</dbReference>
<dbReference type="SUPFAM" id="SSF52047">
    <property type="entry name" value="RNI-like"/>
    <property type="match status" value="1"/>
</dbReference>
<evidence type="ECO:0000256" key="5">
    <source>
        <dbReference type="ARBA" id="ARBA00022737"/>
    </source>
</evidence>
<dbReference type="SMART" id="SM00409">
    <property type="entry name" value="IG"/>
    <property type="match status" value="1"/>
</dbReference>
<feature type="domain" description="NACHT" evidence="14">
    <location>
        <begin position="325"/>
        <end position="461"/>
    </location>
</feature>
<dbReference type="PANTHER" id="PTHR45690:SF19">
    <property type="entry name" value="NACHT, LRR AND PYD DOMAINS-CONTAINING PROTEIN 3"/>
    <property type="match status" value="1"/>
</dbReference>
<dbReference type="InterPro" id="IPR050637">
    <property type="entry name" value="NLRP_innate_immun_reg"/>
</dbReference>
<evidence type="ECO:0000256" key="8">
    <source>
        <dbReference type="ARBA" id="ARBA00023157"/>
    </source>
</evidence>
<evidence type="ECO:0000256" key="7">
    <source>
        <dbReference type="ARBA" id="ARBA00023136"/>
    </source>
</evidence>
<feature type="chain" id="PRO_5043630342" evidence="12">
    <location>
        <begin position="20"/>
        <end position="811"/>
    </location>
</feature>
<dbReference type="InterPro" id="IPR007111">
    <property type="entry name" value="NACHT_NTPase"/>
</dbReference>
<keyword evidence="4 12" id="KW-0732">Signal</keyword>
<comment type="subcellular location">
    <subcellularLocation>
        <location evidence="2">Cytoplasm</location>
    </subcellularLocation>
    <subcellularLocation>
        <location evidence="1">Membrane</location>
    </subcellularLocation>
</comment>
<dbReference type="Proteomes" id="UP000823561">
    <property type="component" value="Chromosome 3"/>
</dbReference>
<keyword evidence="16" id="KW-1185">Reference proteome</keyword>
<dbReference type="InterPro" id="IPR053896">
    <property type="entry name" value="BTN3A2-like_Ig-C"/>
</dbReference>
<dbReference type="Pfam" id="PF07686">
    <property type="entry name" value="V-set"/>
    <property type="match status" value="1"/>
</dbReference>
<evidence type="ECO:0000256" key="9">
    <source>
        <dbReference type="ARBA" id="ARBA00023180"/>
    </source>
</evidence>
<evidence type="ECO:0000256" key="10">
    <source>
        <dbReference type="ARBA" id="ARBA00023198"/>
    </source>
</evidence>
<dbReference type="GO" id="GO:0005737">
    <property type="term" value="C:cytoplasm"/>
    <property type="evidence" value="ECO:0007669"/>
    <property type="project" value="UniProtKB-SubCell"/>
</dbReference>
<keyword evidence="9" id="KW-0325">Glycoprotein</keyword>
<dbReference type="InterPro" id="IPR007110">
    <property type="entry name" value="Ig-like_dom"/>
</dbReference>